<feature type="binding site" evidence="12">
    <location>
        <position position="86"/>
    </location>
    <ligand>
        <name>Mg(2+)</name>
        <dbReference type="ChEBI" id="CHEBI:18420"/>
        <label>1</label>
    </ligand>
</feature>
<evidence type="ECO:0000256" key="13">
    <source>
        <dbReference type="SAM" id="MobiDB-lite"/>
    </source>
</evidence>
<protein>
    <recommendedName>
        <fullName evidence="4">ADP-ribosylhydrolase ARH3</fullName>
        <ecNumber evidence="2">3.2.1.143</ecNumber>
    </recommendedName>
    <alternativeName>
        <fullName evidence="5">ADP-ribose glycohydrolase ARH3</fullName>
    </alternativeName>
    <alternativeName>
        <fullName evidence="6">ADP-ribosylhydrolase 3</fullName>
    </alternativeName>
    <alternativeName>
        <fullName evidence="9">O-acetyl-ADP-ribose deacetylase ARH3</fullName>
    </alternativeName>
    <alternativeName>
        <fullName evidence="10">Poly(ADP-ribose) glycohydrolase ARH3</fullName>
    </alternativeName>
    <alternativeName>
        <fullName evidence="8">[Protein ADP-ribosylarginine] hydrolase-like protein 2</fullName>
    </alternativeName>
    <alternativeName>
        <fullName evidence="7">[Protein ADP-ribosylserine] hydrolase</fullName>
    </alternativeName>
</protein>
<feature type="binding site" evidence="12">
    <location>
        <position position="88"/>
    </location>
    <ligand>
        <name>Mg(2+)</name>
        <dbReference type="ChEBI" id="CHEBI:18420"/>
        <label>1</label>
    </ligand>
</feature>
<dbReference type="SUPFAM" id="SSF101478">
    <property type="entry name" value="ADP-ribosylglycohydrolase"/>
    <property type="match status" value="1"/>
</dbReference>
<evidence type="ECO:0000256" key="7">
    <source>
        <dbReference type="ARBA" id="ARBA00042722"/>
    </source>
</evidence>
<name>A0A8H7XN82_PSICU</name>
<dbReference type="InterPro" id="IPR050792">
    <property type="entry name" value="ADP-ribosylglycohydrolase"/>
</dbReference>
<evidence type="ECO:0000256" key="11">
    <source>
        <dbReference type="ARBA" id="ARBA00049015"/>
    </source>
</evidence>
<feature type="region of interest" description="Disordered" evidence="13">
    <location>
        <begin position="1"/>
        <end position="30"/>
    </location>
</feature>
<dbReference type="AlphaFoldDB" id="A0A8H7XN82"/>
<gene>
    <name evidence="14" type="ORF">JR316_011511</name>
</gene>
<dbReference type="Gene3D" id="1.10.4080.10">
    <property type="entry name" value="ADP-ribosylation/Crystallin J1"/>
    <property type="match status" value="1"/>
</dbReference>
<dbReference type="InterPro" id="IPR005502">
    <property type="entry name" value="Ribosyl_crysJ1"/>
</dbReference>
<evidence type="ECO:0000256" key="2">
    <source>
        <dbReference type="ARBA" id="ARBA00012255"/>
    </source>
</evidence>
<keyword evidence="12" id="KW-0460">Magnesium</keyword>
<keyword evidence="12" id="KW-0479">Metal-binding</keyword>
<evidence type="ECO:0000256" key="1">
    <source>
        <dbReference type="ARBA" id="ARBA00010702"/>
    </source>
</evidence>
<feature type="binding site" evidence="12">
    <location>
        <position position="87"/>
    </location>
    <ligand>
        <name>Mg(2+)</name>
        <dbReference type="ChEBI" id="CHEBI:18420"/>
        <label>1</label>
    </ligand>
</feature>
<feature type="binding site" evidence="12">
    <location>
        <position position="357"/>
    </location>
    <ligand>
        <name>Mg(2+)</name>
        <dbReference type="ChEBI" id="CHEBI:18420"/>
        <label>1</label>
    </ligand>
</feature>
<evidence type="ECO:0000256" key="10">
    <source>
        <dbReference type="ARBA" id="ARBA00043193"/>
    </source>
</evidence>
<comment type="similarity">
    <text evidence="1">Belongs to the ADP-ribosylglycohydrolase family.</text>
</comment>
<evidence type="ECO:0000313" key="14">
    <source>
        <dbReference type="EMBL" id="KAG5163722.1"/>
    </source>
</evidence>
<dbReference type="PANTHER" id="PTHR16222">
    <property type="entry name" value="ADP-RIBOSYLGLYCOHYDROLASE"/>
    <property type="match status" value="1"/>
</dbReference>
<evidence type="ECO:0000256" key="6">
    <source>
        <dbReference type="ARBA" id="ARBA00042471"/>
    </source>
</evidence>
<dbReference type="Pfam" id="PF03747">
    <property type="entry name" value="ADP_ribosyl_GH"/>
    <property type="match status" value="1"/>
</dbReference>
<evidence type="ECO:0000256" key="4">
    <source>
        <dbReference type="ARBA" id="ARBA00041057"/>
    </source>
</evidence>
<dbReference type="PANTHER" id="PTHR16222:SF24">
    <property type="entry name" value="ADP-RIBOSYLHYDROLASE ARH3"/>
    <property type="match status" value="1"/>
</dbReference>
<dbReference type="GO" id="GO:0046872">
    <property type="term" value="F:metal ion binding"/>
    <property type="evidence" value="ECO:0007669"/>
    <property type="project" value="UniProtKB-KW"/>
</dbReference>
<proteinExistence type="inferred from homology"/>
<dbReference type="OrthoDB" id="2021138at2759"/>
<feature type="binding site" evidence="12">
    <location>
        <position position="359"/>
    </location>
    <ligand>
        <name>Mg(2+)</name>
        <dbReference type="ChEBI" id="CHEBI:18420"/>
        <label>1</label>
    </ligand>
</feature>
<evidence type="ECO:0000256" key="8">
    <source>
        <dbReference type="ARBA" id="ARBA00042850"/>
    </source>
</evidence>
<evidence type="ECO:0000256" key="3">
    <source>
        <dbReference type="ARBA" id="ARBA00022801"/>
    </source>
</evidence>
<organism evidence="14">
    <name type="scientific">Psilocybe cubensis</name>
    <name type="common">Psychedelic mushroom</name>
    <name type="synonym">Stropharia cubensis</name>
    <dbReference type="NCBI Taxonomy" id="181762"/>
    <lineage>
        <taxon>Eukaryota</taxon>
        <taxon>Fungi</taxon>
        <taxon>Dikarya</taxon>
        <taxon>Basidiomycota</taxon>
        <taxon>Agaricomycotina</taxon>
        <taxon>Agaricomycetes</taxon>
        <taxon>Agaricomycetidae</taxon>
        <taxon>Agaricales</taxon>
        <taxon>Agaricineae</taxon>
        <taxon>Strophariaceae</taxon>
        <taxon>Psilocybe</taxon>
    </lineage>
</organism>
<comment type="caution">
    <text evidence="14">The sequence shown here is derived from an EMBL/GenBank/DDBJ whole genome shotgun (WGS) entry which is preliminary data.</text>
</comment>
<keyword evidence="3" id="KW-0378">Hydrolase</keyword>
<sequence length="418" mass="46020">MAPFGKNDAESVSGVQLQPDTPNIGSLRTQYPTHASSATKIQLTILATALVDALGGPAEFRGRFSFPFIDTMKPNKTFGLPAGVWTDDTSMTLCLAESLTTYQPPTQSSEKGGFDELHQLELYNRWRNEGHLSAIGSCFDVGATINKALYIYESSKPEEALDRIQSNLSSVNFSGNGSLMRIVPIGLLYWRDEALARDYARRSSRATHPSPLCLEMCEMWTGAIATIMAESTRAPKPSAKRFSKLDLLHYISSFPYKTITLRDALAIPSRIRPAPEDDVDREAWYWQHHPLLRLIADTQRPGTVSTKTKGFAYTIPPVKQLPSTGYVLDSAVAALYCFFATSTFEDGALLAVNLGDDADTVGAIFAGLAACWYSAEEGDGDRVFWTTRVKSWCEDLVRRDIIDTVAKDLSAMKDKVGS</sequence>
<evidence type="ECO:0000256" key="9">
    <source>
        <dbReference type="ARBA" id="ARBA00043187"/>
    </source>
</evidence>
<reference evidence="14" key="1">
    <citation type="submission" date="2021-02" db="EMBL/GenBank/DDBJ databases">
        <title>Psilocybe cubensis genome.</title>
        <authorList>
            <person name="Mckernan K.J."/>
            <person name="Crawford S."/>
            <person name="Trippe A."/>
            <person name="Kane L.T."/>
            <person name="Mclaughlin S."/>
        </authorList>
    </citation>
    <scope>NUCLEOTIDE SEQUENCE [LARGE SCALE GENOMIC DNA]</scope>
    <source>
        <strain evidence="14">MGC-MH-2018</strain>
    </source>
</reference>
<feature type="binding site" evidence="12">
    <location>
        <position position="360"/>
    </location>
    <ligand>
        <name>Mg(2+)</name>
        <dbReference type="ChEBI" id="CHEBI:18420"/>
        <label>1</label>
    </ligand>
</feature>
<comment type="catalytic activity">
    <reaction evidence="11">
        <text>alpha-NAD(+) + H2O = ADP-D-ribose + nicotinamide + H(+)</text>
        <dbReference type="Rhea" id="RHEA:68792"/>
        <dbReference type="ChEBI" id="CHEBI:15377"/>
        <dbReference type="ChEBI" id="CHEBI:15378"/>
        <dbReference type="ChEBI" id="CHEBI:17154"/>
        <dbReference type="ChEBI" id="CHEBI:57967"/>
        <dbReference type="ChEBI" id="CHEBI:77017"/>
    </reaction>
</comment>
<dbReference type="EC" id="3.2.1.143" evidence="2"/>
<dbReference type="InterPro" id="IPR036705">
    <property type="entry name" value="Ribosyl_crysJ1_sf"/>
</dbReference>
<dbReference type="GO" id="GO:0004649">
    <property type="term" value="F:poly(ADP-ribose) glycohydrolase activity"/>
    <property type="evidence" value="ECO:0007669"/>
    <property type="project" value="UniProtKB-EC"/>
</dbReference>
<evidence type="ECO:0000256" key="12">
    <source>
        <dbReference type="PIRSR" id="PIRSR605502-1"/>
    </source>
</evidence>
<evidence type="ECO:0000256" key="5">
    <source>
        <dbReference type="ARBA" id="ARBA00042398"/>
    </source>
</evidence>
<feature type="compositionally biased region" description="Polar residues" evidence="13">
    <location>
        <begin position="13"/>
        <end position="30"/>
    </location>
</feature>
<accession>A0A8H7XN82</accession>
<dbReference type="EMBL" id="JAFIQS010000014">
    <property type="protein sequence ID" value="KAG5163722.1"/>
    <property type="molecule type" value="Genomic_DNA"/>
</dbReference>
<comment type="cofactor">
    <cofactor evidence="12">
        <name>Mg(2+)</name>
        <dbReference type="ChEBI" id="CHEBI:18420"/>
    </cofactor>
    <text evidence="12">Binds 2 magnesium ions per subunit.</text>
</comment>